<dbReference type="CDD" id="cd05233">
    <property type="entry name" value="SDR_c"/>
    <property type="match status" value="1"/>
</dbReference>
<dbReference type="PRINTS" id="PR00081">
    <property type="entry name" value="GDHRDH"/>
</dbReference>
<dbReference type="PRINTS" id="PR00080">
    <property type="entry name" value="SDRFAMILY"/>
</dbReference>
<dbReference type="PANTHER" id="PTHR42760">
    <property type="entry name" value="SHORT-CHAIN DEHYDROGENASES/REDUCTASES FAMILY MEMBER"/>
    <property type="match status" value="1"/>
</dbReference>
<sequence>MEKRLEGKVAIVMGAGSIGPGWGIGKAIAVQFARHGARVVCADINEAAARETADRIRGEGGDALAIRADVTQAAEIEAVVQTASERYGRIDVLTNNVGIVSTGCVVETSEAEWDRVFAINLKSCFLAMKNVIPLMQQQGGGSIINISSVASIRDSGVQYVTYSASKAAMNHMTRTTAARYARDKVRVNAILPGLMKTPLVEQTTGMAVEYAGGDVEAMWRKRDQQVPMGHMGDAWDVAHAAVFLASDESRYITGIELPVDGGITIKFA</sequence>
<gene>
    <name evidence="2" type="ORF">Q8947_10540</name>
</gene>
<comment type="similarity">
    <text evidence="1">Belongs to the short-chain dehydrogenases/reductases (SDR) family.</text>
</comment>
<evidence type="ECO:0000313" key="3">
    <source>
        <dbReference type="Proteomes" id="UP001232156"/>
    </source>
</evidence>
<dbReference type="PANTHER" id="PTHR42760:SF122">
    <property type="entry name" value="NAD(P)-BINDING PROTEIN"/>
    <property type="match status" value="1"/>
</dbReference>
<dbReference type="InterPro" id="IPR036291">
    <property type="entry name" value="NAD(P)-bd_dom_sf"/>
</dbReference>
<organism evidence="2 3">
    <name type="scientific">Yanghanlia caeni</name>
    <dbReference type="NCBI Taxonomy" id="3064283"/>
    <lineage>
        <taxon>Bacteria</taxon>
        <taxon>Pseudomonadati</taxon>
        <taxon>Pseudomonadota</taxon>
        <taxon>Betaproteobacteria</taxon>
        <taxon>Burkholderiales</taxon>
        <taxon>Alcaligenaceae</taxon>
        <taxon>Yanghanlia</taxon>
    </lineage>
</organism>
<proteinExistence type="inferred from homology"/>
<dbReference type="InterPro" id="IPR020904">
    <property type="entry name" value="Sc_DH/Rdtase_CS"/>
</dbReference>
<dbReference type="NCBIfam" id="NF005559">
    <property type="entry name" value="PRK07231.1"/>
    <property type="match status" value="1"/>
</dbReference>
<accession>A0ABU1D7J1</accession>
<evidence type="ECO:0000256" key="1">
    <source>
        <dbReference type="ARBA" id="ARBA00006484"/>
    </source>
</evidence>
<dbReference type="InterPro" id="IPR002347">
    <property type="entry name" value="SDR_fam"/>
</dbReference>
<dbReference type="EMBL" id="JAUZQE010000024">
    <property type="protein sequence ID" value="MDR4126416.1"/>
    <property type="molecule type" value="Genomic_DNA"/>
</dbReference>
<comment type="caution">
    <text evidence="2">The sequence shown here is derived from an EMBL/GenBank/DDBJ whole genome shotgun (WGS) entry which is preliminary data.</text>
</comment>
<dbReference type="PROSITE" id="PS00061">
    <property type="entry name" value="ADH_SHORT"/>
    <property type="match status" value="1"/>
</dbReference>
<keyword evidence="3" id="KW-1185">Reference proteome</keyword>
<name>A0ABU1D7J1_9BURK</name>
<evidence type="ECO:0000313" key="2">
    <source>
        <dbReference type="EMBL" id="MDR4126416.1"/>
    </source>
</evidence>
<dbReference type="Pfam" id="PF13561">
    <property type="entry name" value="adh_short_C2"/>
    <property type="match status" value="1"/>
</dbReference>
<protein>
    <submittedName>
        <fullName evidence="2">SDR family oxidoreductase</fullName>
    </submittedName>
</protein>
<dbReference type="SUPFAM" id="SSF51735">
    <property type="entry name" value="NAD(P)-binding Rossmann-fold domains"/>
    <property type="match status" value="1"/>
</dbReference>
<dbReference type="RefSeq" id="WP_165278965.1">
    <property type="nucleotide sequence ID" value="NZ_JAUZQE010000024.1"/>
</dbReference>
<reference evidence="2 3" key="1">
    <citation type="submission" date="2023-08" db="EMBL/GenBank/DDBJ databases">
        <title>Alcaligenaceae gen. nov., a novel taxon isolated from the sludge of Yixing Pesticide Factory.</title>
        <authorList>
            <person name="Ruan L."/>
        </authorList>
    </citation>
    <scope>NUCLEOTIDE SEQUENCE [LARGE SCALE GENOMIC DNA]</scope>
    <source>
        <strain evidence="2 3">LG-2</strain>
    </source>
</reference>
<dbReference type="Proteomes" id="UP001232156">
    <property type="component" value="Unassembled WGS sequence"/>
</dbReference>
<dbReference type="Gene3D" id="3.40.50.720">
    <property type="entry name" value="NAD(P)-binding Rossmann-like Domain"/>
    <property type="match status" value="1"/>
</dbReference>